<organism evidence="2 3">
    <name type="scientific">Anaeroplasma bactoclasticum</name>
    <dbReference type="NCBI Taxonomy" id="2088"/>
    <lineage>
        <taxon>Bacteria</taxon>
        <taxon>Bacillati</taxon>
        <taxon>Mycoplasmatota</taxon>
        <taxon>Mollicutes</taxon>
        <taxon>Anaeroplasmatales</taxon>
        <taxon>Anaeroplasmataceae</taxon>
        <taxon>Anaeroplasma</taxon>
    </lineage>
</organism>
<comment type="caution">
    <text evidence="2">The sequence shown here is derived from an EMBL/GenBank/DDBJ whole genome shotgun (WGS) entry which is preliminary data.</text>
</comment>
<feature type="transmembrane region" description="Helical" evidence="1">
    <location>
        <begin position="15"/>
        <end position="34"/>
    </location>
</feature>
<proteinExistence type="predicted"/>
<keyword evidence="1" id="KW-1133">Transmembrane helix</keyword>
<dbReference type="RefSeq" id="WP_119016133.1">
    <property type="nucleotide sequence ID" value="NZ_QXEV01000008.1"/>
</dbReference>
<accession>A0A397RNN7</accession>
<gene>
    <name evidence="2" type="ORF">EI71_00984</name>
</gene>
<evidence type="ECO:0000313" key="2">
    <source>
        <dbReference type="EMBL" id="RIA75950.1"/>
    </source>
</evidence>
<dbReference type="AlphaFoldDB" id="A0A397RNN7"/>
<dbReference type="InParanoid" id="A0A397RNN7"/>
<evidence type="ECO:0000313" key="3">
    <source>
        <dbReference type="Proteomes" id="UP000266506"/>
    </source>
</evidence>
<name>A0A397RNN7_9MOLU</name>
<keyword evidence="1" id="KW-0472">Membrane</keyword>
<dbReference type="OrthoDB" id="384879at2"/>
<sequence>MINLNILAISRVENIIIFVNAYLILIAVIIFISLRSYKSHKKKKMFLAVEELLNEYVAADPLYSKLEKSSVKEYDYILTTKEIKVYIMIIPNFHQGEICINSPTKWQFRKTYQDSSSRFVPRVDRLMRFEPPMEAGLRIKRLYIVYPSSKSLLRYINECEMEFVRPETDLNGCSVITYSFLLEHKDSIEL</sequence>
<reference evidence="2 3" key="1">
    <citation type="submission" date="2018-08" db="EMBL/GenBank/DDBJ databases">
        <title>Genomic Encyclopedia of Archaeal and Bacterial Type Strains, Phase II (KMG-II): from individual species to whole genera.</title>
        <authorList>
            <person name="Goeker M."/>
        </authorList>
    </citation>
    <scope>NUCLEOTIDE SEQUENCE [LARGE SCALE GENOMIC DNA]</scope>
    <source>
        <strain evidence="2 3">ATCC 27112</strain>
    </source>
</reference>
<protein>
    <submittedName>
        <fullName evidence="2">Uncharacterized protein</fullName>
    </submittedName>
</protein>
<keyword evidence="1" id="KW-0812">Transmembrane</keyword>
<evidence type="ECO:0000256" key="1">
    <source>
        <dbReference type="SAM" id="Phobius"/>
    </source>
</evidence>
<dbReference type="EMBL" id="QXEV01000008">
    <property type="protein sequence ID" value="RIA75950.1"/>
    <property type="molecule type" value="Genomic_DNA"/>
</dbReference>
<keyword evidence="3" id="KW-1185">Reference proteome</keyword>
<dbReference type="Proteomes" id="UP000266506">
    <property type="component" value="Unassembled WGS sequence"/>
</dbReference>